<reference evidence="2 3" key="1">
    <citation type="submission" date="2017-07" db="EMBL/GenBank/DDBJ databases">
        <title>Genome sequencing and assembly of Paenibacillus rigui.</title>
        <authorList>
            <person name="Mayilraj S."/>
        </authorList>
    </citation>
    <scope>NUCLEOTIDE SEQUENCE [LARGE SCALE GENOMIC DNA]</scope>
    <source>
        <strain evidence="2 3">JCM 16352</strain>
    </source>
</reference>
<dbReference type="Proteomes" id="UP000215509">
    <property type="component" value="Unassembled WGS sequence"/>
</dbReference>
<dbReference type="PANTHER" id="PTHR33570:SF2">
    <property type="entry name" value="CARBOXYMUCONOLACTONE DECARBOXYLASE-LIKE DOMAIN-CONTAINING PROTEIN"/>
    <property type="match status" value="1"/>
</dbReference>
<gene>
    <name evidence="2" type="ORF">CF651_13290</name>
</gene>
<dbReference type="OrthoDB" id="9802489at2"/>
<dbReference type="InterPro" id="IPR052512">
    <property type="entry name" value="4CMD/NDH-1_regulator"/>
</dbReference>
<evidence type="ECO:0000313" key="3">
    <source>
        <dbReference type="Proteomes" id="UP000215509"/>
    </source>
</evidence>
<comment type="caution">
    <text evidence="2">The sequence shown here is derived from an EMBL/GenBank/DDBJ whole genome shotgun (WGS) entry which is preliminary data.</text>
</comment>
<proteinExistence type="predicted"/>
<dbReference type="AlphaFoldDB" id="A0A229US52"/>
<feature type="domain" description="Carboxymuconolactone decarboxylase-like" evidence="1">
    <location>
        <begin position="40"/>
        <end position="121"/>
    </location>
</feature>
<dbReference type="GO" id="GO:0051920">
    <property type="term" value="F:peroxiredoxin activity"/>
    <property type="evidence" value="ECO:0007669"/>
    <property type="project" value="InterPro"/>
</dbReference>
<organism evidence="2 3">
    <name type="scientific">Paenibacillus rigui</name>
    <dbReference type="NCBI Taxonomy" id="554312"/>
    <lineage>
        <taxon>Bacteria</taxon>
        <taxon>Bacillati</taxon>
        <taxon>Bacillota</taxon>
        <taxon>Bacilli</taxon>
        <taxon>Bacillales</taxon>
        <taxon>Paenibacillaceae</taxon>
        <taxon>Paenibacillus</taxon>
    </lineage>
</organism>
<accession>A0A229US52</accession>
<sequence>MERKERSMSEQRYQQGMDVLKKMIGGDVFPPLEAIRSFYPDFADMIVMNGFADVYSRPALDHKQRELITLSSLISQGAIDQMNFHVHAALNVGVKPVEIVELVMHCSAYVGFPKAISAMDVVMRIFKEREISVQPE</sequence>
<dbReference type="Gene3D" id="1.20.1290.10">
    <property type="entry name" value="AhpD-like"/>
    <property type="match status" value="1"/>
</dbReference>
<evidence type="ECO:0000313" key="2">
    <source>
        <dbReference type="EMBL" id="OXM86180.1"/>
    </source>
</evidence>
<dbReference type="SUPFAM" id="SSF69118">
    <property type="entry name" value="AhpD-like"/>
    <property type="match status" value="1"/>
</dbReference>
<dbReference type="EMBL" id="NMQW01000017">
    <property type="protein sequence ID" value="OXM86180.1"/>
    <property type="molecule type" value="Genomic_DNA"/>
</dbReference>
<name>A0A229US52_9BACL</name>
<dbReference type="PANTHER" id="PTHR33570">
    <property type="entry name" value="4-CARBOXYMUCONOLACTONE DECARBOXYLASE FAMILY PROTEIN"/>
    <property type="match status" value="1"/>
</dbReference>
<protein>
    <submittedName>
        <fullName evidence="2">Carboxymuconolactone decarboxylase</fullName>
    </submittedName>
</protein>
<evidence type="ECO:0000259" key="1">
    <source>
        <dbReference type="Pfam" id="PF02627"/>
    </source>
</evidence>
<keyword evidence="3" id="KW-1185">Reference proteome</keyword>
<dbReference type="InterPro" id="IPR029032">
    <property type="entry name" value="AhpD-like"/>
</dbReference>
<dbReference type="Pfam" id="PF02627">
    <property type="entry name" value="CMD"/>
    <property type="match status" value="1"/>
</dbReference>
<dbReference type="InterPro" id="IPR003779">
    <property type="entry name" value="CMD-like"/>
</dbReference>